<reference evidence="1" key="1">
    <citation type="submission" date="2018-02" db="EMBL/GenBank/DDBJ databases">
        <title>Rhizophora mucronata_Transcriptome.</title>
        <authorList>
            <person name="Meera S.P."/>
            <person name="Sreeshan A."/>
            <person name="Augustine A."/>
        </authorList>
    </citation>
    <scope>NUCLEOTIDE SEQUENCE</scope>
    <source>
        <tissue evidence="1">Leaf</tissue>
    </source>
</reference>
<dbReference type="EMBL" id="GGEC01000405">
    <property type="protein sequence ID" value="MBW80888.1"/>
    <property type="molecule type" value="Transcribed_RNA"/>
</dbReference>
<proteinExistence type="predicted"/>
<accession>A0A2P2II42</accession>
<protein>
    <submittedName>
        <fullName evidence="1">Uncharacterized protein</fullName>
    </submittedName>
</protein>
<name>A0A2P2II42_RHIMU</name>
<evidence type="ECO:0000313" key="1">
    <source>
        <dbReference type="EMBL" id="MBW80888.1"/>
    </source>
</evidence>
<dbReference type="AlphaFoldDB" id="A0A2P2II42"/>
<organism evidence="1">
    <name type="scientific">Rhizophora mucronata</name>
    <name type="common">Asiatic mangrove</name>
    <dbReference type="NCBI Taxonomy" id="61149"/>
    <lineage>
        <taxon>Eukaryota</taxon>
        <taxon>Viridiplantae</taxon>
        <taxon>Streptophyta</taxon>
        <taxon>Embryophyta</taxon>
        <taxon>Tracheophyta</taxon>
        <taxon>Spermatophyta</taxon>
        <taxon>Magnoliopsida</taxon>
        <taxon>eudicotyledons</taxon>
        <taxon>Gunneridae</taxon>
        <taxon>Pentapetalae</taxon>
        <taxon>rosids</taxon>
        <taxon>fabids</taxon>
        <taxon>Malpighiales</taxon>
        <taxon>Rhizophoraceae</taxon>
        <taxon>Rhizophora</taxon>
    </lineage>
</organism>
<sequence>MYVIFITRTLDLRPPHVN</sequence>